<dbReference type="GO" id="GO:0006508">
    <property type="term" value="P:proteolysis"/>
    <property type="evidence" value="ECO:0007669"/>
    <property type="project" value="InterPro"/>
</dbReference>
<dbReference type="GO" id="GO:0008270">
    <property type="term" value="F:zinc ion binding"/>
    <property type="evidence" value="ECO:0007669"/>
    <property type="project" value="TreeGrafter"/>
</dbReference>
<dbReference type="InterPro" id="IPR050344">
    <property type="entry name" value="Peptidase_M1_aminopeptidases"/>
</dbReference>
<keyword evidence="3" id="KW-1185">Reference proteome</keyword>
<organism evidence="2 3">
    <name type="scientific">Homarus americanus</name>
    <name type="common">American lobster</name>
    <dbReference type="NCBI Taxonomy" id="6706"/>
    <lineage>
        <taxon>Eukaryota</taxon>
        <taxon>Metazoa</taxon>
        <taxon>Ecdysozoa</taxon>
        <taxon>Arthropoda</taxon>
        <taxon>Crustacea</taxon>
        <taxon>Multicrustacea</taxon>
        <taxon>Malacostraca</taxon>
        <taxon>Eumalacostraca</taxon>
        <taxon>Eucarida</taxon>
        <taxon>Decapoda</taxon>
        <taxon>Pleocyemata</taxon>
        <taxon>Astacidea</taxon>
        <taxon>Nephropoidea</taxon>
        <taxon>Nephropidae</taxon>
        <taxon>Homarus</taxon>
    </lineage>
</organism>
<dbReference type="GO" id="GO:0005615">
    <property type="term" value="C:extracellular space"/>
    <property type="evidence" value="ECO:0007669"/>
    <property type="project" value="TreeGrafter"/>
</dbReference>
<dbReference type="PRINTS" id="PR00756">
    <property type="entry name" value="ALADIPTASE"/>
</dbReference>
<dbReference type="PANTHER" id="PTHR11533:SF294">
    <property type="entry name" value="THYROTROPIN-RELEASING HORMONE-DEGRADING ECTOENZYME"/>
    <property type="match status" value="1"/>
</dbReference>
<gene>
    <name evidence="2" type="primary">Lnpep-L</name>
    <name evidence="2" type="ORF">Hamer_G022505</name>
</gene>
<dbReference type="Gene3D" id="2.60.40.1730">
    <property type="entry name" value="tricorn interacting facor f3 domain"/>
    <property type="match status" value="1"/>
</dbReference>
<sequence length="215" mass="24146">YSPPPEQTDKMFGLARFICVMGSAILASCTVTTTPAPITMPTVIAKDSEREEKIVQQGYNSSRMLYIVHLQEQLSEGRNYTLSLDFVGTLGEQARGFYRSSYKKQNGERSWVASTQFQSTDARRAFPCFDEPGLKATFKIFLAREEHMNALSNMPLVSSTPIEGQEEWLWDEFQESVPMSTYLVAFAISDLPSKVVSDNGTLIRGEFWQLLSGKA</sequence>
<dbReference type="EMBL" id="JAHLQT010011388">
    <property type="protein sequence ID" value="KAG7172394.1"/>
    <property type="molecule type" value="Genomic_DNA"/>
</dbReference>
<dbReference type="InterPro" id="IPR045357">
    <property type="entry name" value="Aminopeptidase_N-like_N"/>
</dbReference>
<reference evidence="2" key="1">
    <citation type="journal article" date="2021" name="Sci. Adv.">
        <title>The American lobster genome reveals insights on longevity, neural, and immune adaptations.</title>
        <authorList>
            <person name="Polinski J.M."/>
            <person name="Zimin A.V."/>
            <person name="Clark K.F."/>
            <person name="Kohn A.B."/>
            <person name="Sadowski N."/>
            <person name="Timp W."/>
            <person name="Ptitsyn A."/>
            <person name="Khanna P."/>
            <person name="Romanova D.Y."/>
            <person name="Williams P."/>
            <person name="Greenwood S.J."/>
            <person name="Moroz L.L."/>
            <person name="Walt D.R."/>
            <person name="Bodnar A.G."/>
        </authorList>
    </citation>
    <scope>NUCLEOTIDE SEQUENCE</scope>
    <source>
        <strain evidence="2">GMGI-L3</strain>
    </source>
</reference>
<keyword evidence="2" id="KW-0031">Aminopeptidase</keyword>
<evidence type="ECO:0000313" key="3">
    <source>
        <dbReference type="Proteomes" id="UP000747542"/>
    </source>
</evidence>
<evidence type="ECO:0000313" key="2">
    <source>
        <dbReference type="EMBL" id="KAG7172394.1"/>
    </source>
</evidence>
<feature type="non-terminal residue" evidence="2">
    <location>
        <position position="1"/>
    </location>
</feature>
<dbReference type="GO" id="GO:0070006">
    <property type="term" value="F:metalloaminopeptidase activity"/>
    <property type="evidence" value="ECO:0007669"/>
    <property type="project" value="TreeGrafter"/>
</dbReference>
<dbReference type="GO" id="GO:0042277">
    <property type="term" value="F:peptide binding"/>
    <property type="evidence" value="ECO:0007669"/>
    <property type="project" value="TreeGrafter"/>
</dbReference>
<name>A0A8J5T371_HOMAM</name>
<dbReference type="GO" id="GO:0043171">
    <property type="term" value="P:peptide catabolic process"/>
    <property type="evidence" value="ECO:0007669"/>
    <property type="project" value="TreeGrafter"/>
</dbReference>
<dbReference type="AlphaFoldDB" id="A0A8J5T371"/>
<dbReference type="GO" id="GO:0016020">
    <property type="term" value="C:membrane"/>
    <property type="evidence" value="ECO:0007669"/>
    <property type="project" value="TreeGrafter"/>
</dbReference>
<dbReference type="InterPro" id="IPR042097">
    <property type="entry name" value="Aminopeptidase_N-like_N_sf"/>
</dbReference>
<dbReference type="GO" id="GO:0005737">
    <property type="term" value="C:cytoplasm"/>
    <property type="evidence" value="ECO:0007669"/>
    <property type="project" value="TreeGrafter"/>
</dbReference>
<keyword evidence="2" id="KW-0378">Hydrolase</keyword>
<evidence type="ECO:0000259" key="1">
    <source>
        <dbReference type="Pfam" id="PF17900"/>
    </source>
</evidence>
<protein>
    <submittedName>
        <fullName evidence="2">Leucyl-cystinyl aminopeptidase-like</fullName>
    </submittedName>
</protein>
<comment type="caution">
    <text evidence="2">The sequence shown here is derived from an EMBL/GenBank/DDBJ whole genome shotgun (WGS) entry which is preliminary data.</text>
</comment>
<keyword evidence="2" id="KW-0645">Protease</keyword>
<dbReference type="Proteomes" id="UP000747542">
    <property type="component" value="Unassembled WGS sequence"/>
</dbReference>
<dbReference type="InterPro" id="IPR001930">
    <property type="entry name" value="Peptidase_M1"/>
</dbReference>
<accession>A0A8J5T371</accession>
<proteinExistence type="predicted"/>
<feature type="domain" description="Aminopeptidase N-like N-terminal" evidence="1">
    <location>
        <begin position="46"/>
        <end position="183"/>
    </location>
</feature>
<dbReference type="Pfam" id="PF17900">
    <property type="entry name" value="Peptidase_M1_N"/>
    <property type="match status" value="1"/>
</dbReference>
<dbReference type="SUPFAM" id="SSF63737">
    <property type="entry name" value="Leukotriene A4 hydrolase N-terminal domain"/>
    <property type="match status" value="1"/>
</dbReference>
<dbReference type="PANTHER" id="PTHR11533">
    <property type="entry name" value="PROTEASE M1 ZINC METALLOPROTEASE"/>
    <property type="match status" value="1"/>
</dbReference>